<dbReference type="InterPro" id="IPR051604">
    <property type="entry name" value="Ergot_Alk_Oxidoreductase"/>
</dbReference>
<dbReference type="InterPro" id="IPR036291">
    <property type="entry name" value="NAD(P)-bd_dom_sf"/>
</dbReference>
<organism evidence="3 4">
    <name type="scientific">Allonocardiopsis opalescens</name>
    <dbReference type="NCBI Taxonomy" id="1144618"/>
    <lineage>
        <taxon>Bacteria</taxon>
        <taxon>Bacillati</taxon>
        <taxon>Actinomycetota</taxon>
        <taxon>Actinomycetes</taxon>
        <taxon>Streptosporangiales</taxon>
        <taxon>Allonocardiopsis</taxon>
    </lineage>
</organism>
<keyword evidence="4" id="KW-1185">Reference proteome</keyword>
<dbReference type="Gene3D" id="3.40.50.720">
    <property type="entry name" value="NAD(P)-binding Rossmann-like Domain"/>
    <property type="match status" value="1"/>
</dbReference>
<sequence>MAASQPHRLTQGMTQNRSDLPPFDDRPYLVLGGAGKTGGRIAERLRALGLPVRIASRSTEPPFDWAEPDTWAPAVRGVRAVYAAYHPDVAVPGAPEAVGAVARAAAEAGAERMVLLSGRGEEGAFHTERALRGSGIPWTVLRSAFFAQNFSEAFMLHAVRSGFLAFPAGEVAEPFVDAEDIADAAVAALTGDGHINQTYELTGPRALTFAEAVAEIAAASGHPVTYQAISPADFESGLLANGVPQDDAALLAGLFGAVLDGRNAFPVDGVRRALGREARDFSDYVKHTAATGVWSAGPQGDPEDR</sequence>
<feature type="compositionally biased region" description="Polar residues" evidence="1">
    <location>
        <begin position="7"/>
        <end position="18"/>
    </location>
</feature>
<dbReference type="EMBL" id="PVZC01000004">
    <property type="protein sequence ID" value="PRX98899.1"/>
    <property type="molecule type" value="Genomic_DNA"/>
</dbReference>
<feature type="domain" description="NmrA-like" evidence="2">
    <location>
        <begin position="127"/>
        <end position="255"/>
    </location>
</feature>
<dbReference type="Pfam" id="PF05368">
    <property type="entry name" value="NmrA"/>
    <property type="match status" value="1"/>
</dbReference>
<protein>
    <submittedName>
        <fullName evidence="3">Uncharacterized protein YbjT (DUF2867 family)</fullName>
    </submittedName>
</protein>
<gene>
    <name evidence="3" type="ORF">CLV72_104479</name>
</gene>
<dbReference type="Gene3D" id="3.90.25.10">
    <property type="entry name" value="UDP-galactose 4-epimerase, domain 1"/>
    <property type="match status" value="1"/>
</dbReference>
<dbReference type="InterPro" id="IPR008030">
    <property type="entry name" value="NmrA-like"/>
</dbReference>
<evidence type="ECO:0000259" key="2">
    <source>
        <dbReference type="Pfam" id="PF05368"/>
    </source>
</evidence>
<evidence type="ECO:0000313" key="3">
    <source>
        <dbReference type="EMBL" id="PRX98899.1"/>
    </source>
</evidence>
<dbReference type="PANTHER" id="PTHR43162">
    <property type="match status" value="1"/>
</dbReference>
<dbReference type="Proteomes" id="UP000237846">
    <property type="component" value="Unassembled WGS sequence"/>
</dbReference>
<comment type="caution">
    <text evidence="3">The sequence shown here is derived from an EMBL/GenBank/DDBJ whole genome shotgun (WGS) entry which is preliminary data.</text>
</comment>
<name>A0A2T0Q553_9ACTN</name>
<dbReference type="SUPFAM" id="SSF51735">
    <property type="entry name" value="NAD(P)-binding Rossmann-fold domains"/>
    <property type="match status" value="1"/>
</dbReference>
<accession>A0A2T0Q553</accession>
<reference evidence="3 4" key="1">
    <citation type="submission" date="2018-03" db="EMBL/GenBank/DDBJ databases">
        <title>Genomic Encyclopedia of Archaeal and Bacterial Type Strains, Phase II (KMG-II): from individual species to whole genera.</title>
        <authorList>
            <person name="Goeker M."/>
        </authorList>
    </citation>
    <scope>NUCLEOTIDE SEQUENCE [LARGE SCALE GENOMIC DNA]</scope>
    <source>
        <strain evidence="3 4">DSM 45601</strain>
    </source>
</reference>
<proteinExistence type="predicted"/>
<dbReference type="AlphaFoldDB" id="A0A2T0Q553"/>
<feature type="region of interest" description="Disordered" evidence="1">
    <location>
        <begin position="1"/>
        <end position="22"/>
    </location>
</feature>
<dbReference type="PANTHER" id="PTHR43162:SF1">
    <property type="entry name" value="PRESTALK A DIFFERENTIATION PROTEIN A"/>
    <property type="match status" value="1"/>
</dbReference>
<evidence type="ECO:0000256" key="1">
    <source>
        <dbReference type="SAM" id="MobiDB-lite"/>
    </source>
</evidence>
<evidence type="ECO:0000313" key="4">
    <source>
        <dbReference type="Proteomes" id="UP000237846"/>
    </source>
</evidence>